<keyword evidence="2" id="KW-1185">Reference proteome</keyword>
<organism evidence="1 2">
    <name type="scientific">Propionibacterium australiense</name>
    <dbReference type="NCBI Taxonomy" id="119981"/>
    <lineage>
        <taxon>Bacteria</taxon>
        <taxon>Bacillati</taxon>
        <taxon>Actinomycetota</taxon>
        <taxon>Actinomycetes</taxon>
        <taxon>Propionibacteriales</taxon>
        <taxon>Propionibacteriaceae</taxon>
        <taxon>Propionibacterium</taxon>
    </lineage>
</organism>
<dbReference type="EMBL" id="UNQJ01000012">
    <property type="protein sequence ID" value="SYZ33778.1"/>
    <property type="molecule type" value="Genomic_DNA"/>
</dbReference>
<evidence type="ECO:0000313" key="2">
    <source>
        <dbReference type="Proteomes" id="UP000263928"/>
    </source>
</evidence>
<proteinExistence type="predicted"/>
<accession>A0A383S722</accession>
<reference evidence="2" key="1">
    <citation type="submission" date="2018-08" db="EMBL/GenBank/DDBJ databases">
        <authorList>
            <person name="Hornung B."/>
        </authorList>
    </citation>
    <scope>NUCLEOTIDE SEQUENCE [LARGE SCALE GENOMIC DNA]</scope>
</reference>
<name>A0A383S722_9ACTN</name>
<evidence type="ECO:0008006" key="3">
    <source>
        <dbReference type="Google" id="ProtNLM"/>
    </source>
</evidence>
<protein>
    <recommendedName>
        <fullName evidence="3">PIN domain</fullName>
    </recommendedName>
</protein>
<dbReference type="Proteomes" id="UP000263928">
    <property type="component" value="Unassembled WGS sequence"/>
</dbReference>
<sequence length="97" mass="11464">MHKPDTDPFFIFDTAPLFKFLTTDCVRQLLAALGHRIVNVPEAVNFEITDTPKRRRQFKRAAEVWPRLPDRFKQVLPDNPTDELRRCCRSVFGMDFR</sequence>
<dbReference type="AlphaFoldDB" id="A0A383S722"/>
<gene>
    <name evidence="1" type="ORF">PROPAUS_1731</name>
</gene>
<evidence type="ECO:0000313" key="1">
    <source>
        <dbReference type="EMBL" id="SYZ33778.1"/>
    </source>
</evidence>